<evidence type="ECO:0000256" key="5">
    <source>
        <dbReference type="ARBA" id="ARBA00023006"/>
    </source>
</evidence>
<dbReference type="RefSeq" id="NP_495839.2">
    <property type="nucleotide sequence ID" value="NM_063438.3"/>
</dbReference>
<keyword evidence="4" id="KW-0833">Ubl conjugation pathway</keyword>
<name>Q18991_CAEEL</name>
<evidence type="ECO:0000256" key="6">
    <source>
        <dbReference type="ARBA" id="ARBA00029833"/>
    </source>
</evidence>
<reference evidence="7 8" key="1">
    <citation type="journal article" date="1998" name="Science">
        <title>Genome sequence of the nematode C. elegans: a platform for investigating biology.</title>
        <authorList>
            <consortium name="The C. elegans sequencing consortium"/>
            <person name="Sulson J.E."/>
            <person name="Waterston R."/>
        </authorList>
    </citation>
    <scope>NUCLEOTIDE SEQUENCE [LARGE SCALE GENOMIC DNA]</scope>
    <source>
        <strain evidence="7 8">Bristol N2</strain>
    </source>
</reference>
<evidence type="ECO:0000313" key="8">
    <source>
        <dbReference type="Proteomes" id="UP000001940"/>
    </source>
</evidence>
<dbReference type="CTD" id="183959"/>
<dbReference type="OrthoDB" id="4089664at2759"/>
<proteinExistence type="inferred from homology"/>
<dbReference type="eggNOG" id="KOG4741">
    <property type="taxonomic scope" value="Eukaryota"/>
</dbReference>
<dbReference type="GeneID" id="183959"/>
<dbReference type="AlphaFoldDB" id="Q18991"/>
<dbReference type="GO" id="GO:0000407">
    <property type="term" value="C:phagophore assembly site"/>
    <property type="evidence" value="ECO:0000318"/>
    <property type="project" value="GO_Central"/>
</dbReference>
<dbReference type="IntAct" id="Q18991">
    <property type="interactions" value="1"/>
</dbReference>
<protein>
    <recommendedName>
        <fullName evidence="2">Ubiquitin-like-conjugating enzyme ATG10</fullName>
    </recommendedName>
    <alternativeName>
        <fullName evidence="6">Autophagy-related protein 10</fullName>
    </alternativeName>
</protein>
<dbReference type="GO" id="GO:0006914">
    <property type="term" value="P:autophagy"/>
    <property type="evidence" value="ECO:0000315"/>
    <property type="project" value="WormBase"/>
</dbReference>
<evidence type="ECO:0000313" key="7">
    <source>
        <dbReference type="EMBL" id="CAA91060.2"/>
    </source>
</evidence>
<keyword evidence="5" id="KW-0072">Autophagy</keyword>
<dbReference type="PaxDb" id="6239-D2085.2"/>
<dbReference type="AGR" id="WB:WBGene00008427"/>
<organism evidence="7 8">
    <name type="scientific">Caenorhabditis elegans</name>
    <dbReference type="NCBI Taxonomy" id="6239"/>
    <lineage>
        <taxon>Eukaryota</taxon>
        <taxon>Metazoa</taxon>
        <taxon>Ecdysozoa</taxon>
        <taxon>Nematoda</taxon>
        <taxon>Chromadorea</taxon>
        <taxon>Rhabditida</taxon>
        <taxon>Rhabditina</taxon>
        <taxon>Rhabditomorpha</taxon>
        <taxon>Rhabditoidea</taxon>
        <taxon>Rhabditidae</taxon>
        <taxon>Peloderinae</taxon>
        <taxon>Caenorhabditis</taxon>
    </lineage>
</organism>
<dbReference type="InterPro" id="IPR007135">
    <property type="entry name" value="Atg3/Atg10"/>
</dbReference>
<dbReference type="UCSC" id="D2085.2">
    <property type="organism name" value="c. elegans"/>
</dbReference>
<sequence>MLTEQQFRDEIRGFVDKMNENNFHWQLKEIGKYARETHLKTLSDGRVITSETHILYNSTYQVPTIWFNFFENNGSPLPFRTVIRDVLNISETEESEASIRSRISHYEHPFMGVLYYNIHPCNTSNIMKELNTDRSYLMSWFSVYGQQIGLKLPDRVL</sequence>
<dbReference type="STRING" id="6239.D2085.2.1"/>
<evidence type="ECO:0000256" key="2">
    <source>
        <dbReference type="ARBA" id="ARBA00021099"/>
    </source>
</evidence>
<evidence type="ECO:0000313" key="9">
    <source>
        <dbReference type="WormBase" id="D2085.2"/>
    </source>
</evidence>
<dbReference type="Gene3D" id="3.30.1460.50">
    <property type="match status" value="1"/>
</dbReference>
<comment type="similarity">
    <text evidence="1">Belongs to the ATG10 family.</text>
</comment>
<evidence type="ECO:0000256" key="3">
    <source>
        <dbReference type="ARBA" id="ARBA00022679"/>
    </source>
</evidence>
<dbReference type="Proteomes" id="UP000001940">
    <property type="component" value="Chromosome II"/>
</dbReference>
<dbReference type="GO" id="GO:0019787">
    <property type="term" value="F:ubiquitin-like protein transferase activity"/>
    <property type="evidence" value="ECO:0000318"/>
    <property type="project" value="GO_Central"/>
</dbReference>
<dbReference type="HOGENOM" id="CLU_072332_4_1_1"/>
<dbReference type="GO" id="GO:0061723">
    <property type="term" value="P:glycophagy"/>
    <property type="evidence" value="ECO:0000318"/>
    <property type="project" value="GO_Central"/>
</dbReference>
<dbReference type="GO" id="GO:0044804">
    <property type="term" value="P:nucleophagy"/>
    <property type="evidence" value="ECO:0000318"/>
    <property type="project" value="GO_Central"/>
</dbReference>
<gene>
    <name evidence="7 9" type="primary">atg-10</name>
    <name evidence="7" type="ORF">CELE_D2085.2</name>
    <name evidence="9" type="ORF">D2085.2</name>
</gene>
<dbReference type="FunCoup" id="Q18991">
    <property type="interactions" value="918"/>
</dbReference>
<dbReference type="KEGG" id="cel:CELE_D2085.2"/>
<keyword evidence="8" id="KW-1185">Reference proteome</keyword>
<keyword evidence="3" id="KW-0808">Transferase</keyword>
<dbReference type="Bgee" id="WBGene00008427">
    <property type="expression patterns" value="Expressed in embryo and 4 other cell types or tissues"/>
</dbReference>
<dbReference type="SMR" id="Q18991"/>
<dbReference type="PANTHER" id="PTHR14957:SF1">
    <property type="entry name" value="UBIQUITIN-LIKE-CONJUGATING ENZYME ATG10"/>
    <property type="match status" value="1"/>
</dbReference>
<dbReference type="InParanoid" id="Q18991"/>
<dbReference type="PANTHER" id="PTHR14957">
    <property type="entry name" value="UBIQUITIN-LIKE-CONJUGATING ENZYME ATG10"/>
    <property type="match status" value="1"/>
</dbReference>
<dbReference type="PhylomeDB" id="Q18991"/>
<dbReference type="WormBase" id="D2085.2">
    <property type="protein sequence ID" value="CE34785"/>
    <property type="gene ID" value="WBGene00008427"/>
    <property type="gene designation" value="atg-10"/>
</dbReference>
<dbReference type="EMBL" id="BX284602">
    <property type="protein sequence ID" value="CAA91060.2"/>
    <property type="molecule type" value="Genomic_DNA"/>
</dbReference>
<evidence type="ECO:0000256" key="4">
    <source>
        <dbReference type="ARBA" id="ARBA00022786"/>
    </source>
</evidence>
<dbReference type="PIR" id="T20372">
    <property type="entry name" value="T20372"/>
</dbReference>
<accession>Q18991</accession>
<dbReference type="Pfam" id="PF03987">
    <property type="entry name" value="Autophagy_act_C"/>
    <property type="match status" value="1"/>
</dbReference>
<evidence type="ECO:0000256" key="1">
    <source>
        <dbReference type="ARBA" id="ARBA00005696"/>
    </source>
</evidence>
<dbReference type="OMA" id="YHIVYSV"/>
<dbReference type="GO" id="GO:0000045">
    <property type="term" value="P:autophagosome assembly"/>
    <property type="evidence" value="ECO:0000318"/>
    <property type="project" value="GO_Central"/>
</dbReference>